<sequence length="753" mass="85847">MDTKNSIAIAVIVSVIATFGVTMSFVPLYTETEFESPDPVEILGNTPEPEIIYVDKSISKFFEGTNDIKKISSQEELVSILEATSSFGEVFYDPRVRSMAVDEMVMFETAESSGVSVPSAEPMPSDGASKVEGGVDYSTTNVQVENVDEPDYLKNDGKYVYIVSRNTLSIIDAYPAEDAKLVLKIALDIESQYIQNMFLNEDRLVIFYNGQSDEEIIPQFDFIPRPSYNPVTHALIVDVSDKENPEILKDYSIDGHFRDARMIGDYAYFVTNNNINHQNPRLPIIMEDSVRIMTPEAFYFDNVEEFSNFNTLTAIDIFGDTINSETFLMGYTGSFYVSENNFYLTYQQNMPFGYYENSSRDRFYDVIVPLLPSEIQNQIENIQNDSSLNSSEQWTKISELMQNSYNEMDKAEKEELFEKIRKALNEYDAKIQEENRKTIIHKISIDEDKIEYVAKGTVPGRLLNQFSMDESGDRFRVATTIEYYIQHEGTIRSNAVYVLDEELNIVGELEDIAPDESIFSSRFMGDRLYLVTFEQIDPFFVIDLSTDTPKILGELKIPGFSNYLHPFDEEHVIGVGRDTKVDSNDRVQQLGVKIALFNVADVNNPKVLDDFVIGDRSSHSEALYNHKAFFFDKTRNVLSIPISGDSDGLEDIASKMFAPEYNRWSGFYVFDIDSTNGFSLKGTITHSDSDSRYYGMGDARTFYIEDVLYTASQGYLKMNSFDSLEEINSIKLENTGKFIDYMEEPVMELEPVR</sequence>
<name>A0A087RTQ9_9ARCH</name>
<dbReference type="AlphaFoldDB" id="A0A087RTQ9"/>
<reference evidence="3 4" key="1">
    <citation type="submission" date="2014-06" db="EMBL/GenBank/DDBJ databases">
        <authorList>
            <person name="Ngugi D.K."/>
            <person name="Blom J."/>
            <person name="Alam I."/>
            <person name="Rashid M."/>
            <person name="Baalawi W."/>
            <person name="Zhang G."/>
            <person name="Hikmawan T."/>
            <person name="Guan Y."/>
            <person name="Antunes A."/>
            <person name="Siam R."/>
            <person name="El-Dorry H."/>
            <person name="Bajic V."/>
            <person name="Stingl U."/>
        </authorList>
    </citation>
    <scope>NUCLEOTIDE SEQUENCE [LARGE SCALE GENOMIC DNA]</scope>
    <source>
        <strain evidence="3">SCGC AAA799-D11</strain>
    </source>
</reference>
<feature type="transmembrane region" description="Helical" evidence="2">
    <location>
        <begin position="7"/>
        <end position="29"/>
    </location>
</feature>
<keyword evidence="4" id="KW-1185">Reference proteome</keyword>
<dbReference type="PATRIC" id="fig|1502291.3.peg.359"/>
<feature type="coiled-coil region" evidence="1">
    <location>
        <begin position="406"/>
        <end position="437"/>
    </location>
</feature>
<dbReference type="Pfam" id="PF09826">
    <property type="entry name" value="Beta_propel"/>
    <property type="match status" value="1"/>
</dbReference>
<evidence type="ECO:0000313" key="3">
    <source>
        <dbReference type="EMBL" id="KFM16863.1"/>
    </source>
</evidence>
<keyword evidence="1" id="KW-0175">Coiled coil</keyword>
<dbReference type="STRING" id="1502291.AAA799D11_00428"/>
<keyword evidence="2" id="KW-0812">Transmembrane</keyword>
<evidence type="ECO:0000256" key="1">
    <source>
        <dbReference type="SAM" id="Coils"/>
    </source>
</evidence>
<comment type="caution">
    <text evidence="3">The sequence shown here is derived from an EMBL/GenBank/DDBJ whole genome shotgun (WGS) entry which is preliminary data.</text>
</comment>
<dbReference type="InterPro" id="IPR019198">
    <property type="entry name" value="Beta_propeller_containing"/>
</dbReference>
<evidence type="ECO:0000256" key="2">
    <source>
        <dbReference type="SAM" id="Phobius"/>
    </source>
</evidence>
<organism evidence="3 4">
    <name type="scientific">Marine Group I thaumarchaeote SCGC AAA799-D11</name>
    <dbReference type="NCBI Taxonomy" id="1502291"/>
    <lineage>
        <taxon>Archaea</taxon>
        <taxon>Nitrososphaerota</taxon>
        <taxon>Marine Group I</taxon>
    </lineage>
</organism>
<dbReference type="EMBL" id="JOSY01000011">
    <property type="protein sequence ID" value="KFM16863.1"/>
    <property type="molecule type" value="Genomic_DNA"/>
</dbReference>
<evidence type="ECO:0000313" key="4">
    <source>
        <dbReference type="Proteomes" id="UP000029386"/>
    </source>
</evidence>
<proteinExistence type="predicted"/>
<gene>
    <name evidence="3" type="ORF">AAA799D11_00428</name>
</gene>
<protein>
    <submittedName>
        <fullName evidence="3">Copper amine oxidase-like protein</fullName>
    </submittedName>
</protein>
<dbReference type="Proteomes" id="UP000029386">
    <property type="component" value="Unassembled WGS sequence"/>
</dbReference>
<keyword evidence="2" id="KW-0472">Membrane</keyword>
<keyword evidence="2" id="KW-1133">Transmembrane helix</keyword>
<accession>A0A087RTQ9</accession>